<feature type="region of interest" description="Disordered" evidence="1">
    <location>
        <begin position="159"/>
        <end position="205"/>
    </location>
</feature>
<gene>
    <name evidence="2" type="ORF">JI742_05425</name>
</gene>
<evidence type="ECO:0000313" key="2">
    <source>
        <dbReference type="EMBL" id="MBL0719328.1"/>
    </source>
</evidence>
<comment type="caution">
    <text evidence="2">The sequence shown here is derived from an EMBL/GenBank/DDBJ whole genome shotgun (WGS) entry which is preliminary data.</text>
</comment>
<dbReference type="Pfam" id="PF13801">
    <property type="entry name" value="Metal_resist"/>
    <property type="match status" value="1"/>
</dbReference>
<dbReference type="EMBL" id="JAERRA010000001">
    <property type="protein sequence ID" value="MBL0719328.1"/>
    <property type="molecule type" value="Genomic_DNA"/>
</dbReference>
<reference evidence="2 3" key="1">
    <citation type="submission" date="2021-01" db="EMBL/GenBank/DDBJ databases">
        <title>Piscinibacter sp. Jin2 Genome sequencing and assembly.</title>
        <authorList>
            <person name="Kim I."/>
        </authorList>
    </citation>
    <scope>NUCLEOTIDE SEQUENCE [LARGE SCALE GENOMIC DNA]</scope>
    <source>
        <strain evidence="2 3">Jin2</strain>
    </source>
</reference>
<dbReference type="AlphaFoldDB" id="A0A9X1BR92"/>
<dbReference type="Gene3D" id="1.20.120.1490">
    <property type="match status" value="1"/>
</dbReference>
<organism evidence="2 3">
    <name type="scientific">Aquariibacter lacus</name>
    <dbReference type="NCBI Taxonomy" id="2801332"/>
    <lineage>
        <taxon>Bacteria</taxon>
        <taxon>Pseudomonadati</taxon>
        <taxon>Pseudomonadota</taxon>
        <taxon>Betaproteobacteria</taxon>
        <taxon>Burkholderiales</taxon>
        <taxon>Sphaerotilaceae</taxon>
        <taxon>Aquariibacter</taxon>
    </lineage>
</organism>
<name>A0A9X1BR92_9BURK</name>
<evidence type="ECO:0000313" key="3">
    <source>
        <dbReference type="Proteomes" id="UP000643207"/>
    </source>
</evidence>
<evidence type="ECO:0000256" key="1">
    <source>
        <dbReference type="SAM" id="MobiDB-lite"/>
    </source>
</evidence>
<protein>
    <submittedName>
        <fullName evidence="2">Periplasmic heavy metal sensor</fullName>
    </submittedName>
</protein>
<keyword evidence="3" id="KW-1185">Reference proteome</keyword>
<dbReference type="Proteomes" id="UP000643207">
    <property type="component" value="Unassembled WGS sequence"/>
</dbReference>
<proteinExistence type="predicted"/>
<accession>A0A9X1BR92</accession>
<dbReference type="RefSeq" id="WP_201824588.1">
    <property type="nucleotide sequence ID" value="NZ_JAERRA010000001.1"/>
</dbReference>
<sequence>MSRLSQPSPVSTAAPARGLAGRAWLPALLLALAGGAAMLNLPVAQAAPDAPRLERMAGHPGGPMHRMKPEHAERMVDRMLMGVDNVTAQQRSQLVTLTRETLRDLGSQREAGHALRKRQHELLAQPTLDLAAIEQARQQMLAHQDQVSRRRTQALVQASQVLSPDQRAQVAQRMAARHEGRHGGRGGRHGGPERHGQASPAASLL</sequence>
<dbReference type="InterPro" id="IPR025961">
    <property type="entry name" value="Metal_resist"/>
</dbReference>